<keyword evidence="3" id="KW-1185">Reference proteome</keyword>
<dbReference type="AlphaFoldDB" id="A0A0C3L9Y7"/>
<dbReference type="Proteomes" id="UP000054248">
    <property type="component" value="Unassembled WGS sequence"/>
</dbReference>
<feature type="region of interest" description="Disordered" evidence="1">
    <location>
        <begin position="43"/>
        <end position="71"/>
    </location>
</feature>
<dbReference type="HOGENOM" id="CLU_2741917_0_0_1"/>
<evidence type="ECO:0000256" key="1">
    <source>
        <dbReference type="SAM" id="MobiDB-lite"/>
    </source>
</evidence>
<sequence length="71" mass="7891">MNIYAKAMNERTIYWNAKSVFSEAEAPSALSLMNEGGLPSVGTQFAKGSLGRKPKGKEEKHDEKKLKDRYG</sequence>
<organism evidence="2 3">
    <name type="scientific">Tulasnella calospora MUT 4182</name>
    <dbReference type="NCBI Taxonomy" id="1051891"/>
    <lineage>
        <taxon>Eukaryota</taxon>
        <taxon>Fungi</taxon>
        <taxon>Dikarya</taxon>
        <taxon>Basidiomycota</taxon>
        <taxon>Agaricomycotina</taxon>
        <taxon>Agaricomycetes</taxon>
        <taxon>Cantharellales</taxon>
        <taxon>Tulasnellaceae</taxon>
        <taxon>Tulasnella</taxon>
    </lineage>
</organism>
<dbReference type="EMBL" id="KN823299">
    <property type="protein sequence ID" value="KIO18282.1"/>
    <property type="molecule type" value="Genomic_DNA"/>
</dbReference>
<evidence type="ECO:0000313" key="2">
    <source>
        <dbReference type="EMBL" id="KIO18282.1"/>
    </source>
</evidence>
<protein>
    <submittedName>
        <fullName evidence="2">Uncharacterized protein</fullName>
    </submittedName>
</protein>
<name>A0A0C3L9Y7_9AGAM</name>
<accession>A0A0C3L9Y7</accession>
<proteinExistence type="predicted"/>
<feature type="compositionally biased region" description="Basic and acidic residues" evidence="1">
    <location>
        <begin position="56"/>
        <end position="71"/>
    </location>
</feature>
<reference evidence="3" key="2">
    <citation type="submission" date="2015-01" db="EMBL/GenBank/DDBJ databases">
        <title>Evolutionary Origins and Diversification of the Mycorrhizal Mutualists.</title>
        <authorList>
            <consortium name="DOE Joint Genome Institute"/>
            <consortium name="Mycorrhizal Genomics Consortium"/>
            <person name="Kohler A."/>
            <person name="Kuo A."/>
            <person name="Nagy L.G."/>
            <person name="Floudas D."/>
            <person name="Copeland A."/>
            <person name="Barry K.W."/>
            <person name="Cichocki N."/>
            <person name="Veneault-Fourrey C."/>
            <person name="LaButti K."/>
            <person name="Lindquist E.A."/>
            <person name="Lipzen A."/>
            <person name="Lundell T."/>
            <person name="Morin E."/>
            <person name="Murat C."/>
            <person name="Riley R."/>
            <person name="Ohm R."/>
            <person name="Sun H."/>
            <person name="Tunlid A."/>
            <person name="Henrissat B."/>
            <person name="Grigoriev I.V."/>
            <person name="Hibbett D.S."/>
            <person name="Martin F."/>
        </authorList>
    </citation>
    <scope>NUCLEOTIDE SEQUENCE [LARGE SCALE GENOMIC DNA]</scope>
    <source>
        <strain evidence="3">MUT 4182</strain>
    </source>
</reference>
<reference evidence="2 3" key="1">
    <citation type="submission" date="2014-04" db="EMBL/GenBank/DDBJ databases">
        <authorList>
            <consortium name="DOE Joint Genome Institute"/>
            <person name="Kuo A."/>
            <person name="Girlanda M."/>
            <person name="Perotto S."/>
            <person name="Kohler A."/>
            <person name="Nagy L.G."/>
            <person name="Floudas D."/>
            <person name="Copeland A."/>
            <person name="Barry K.W."/>
            <person name="Cichocki N."/>
            <person name="Veneault-Fourrey C."/>
            <person name="LaButti K."/>
            <person name="Lindquist E.A."/>
            <person name="Lipzen A."/>
            <person name="Lundell T."/>
            <person name="Morin E."/>
            <person name="Murat C."/>
            <person name="Sun H."/>
            <person name="Tunlid A."/>
            <person name="Henrissat B."/>
            <person name="Grigoriev I.V."/>
            <person name="Hibbett D.S."/>
            <person name="Martin F."/>
            <person name="Nordberg H.P."/>
            <person name="Cantor M.N."/>
            <person name="Hua S.X."/>
        </authorList>
    </citation>
    <scope>NUCLEOTIDE SEQUENCE [LARGE SCALE GENOMIC DNA]</scope>
    <source>
        <strain evidence="2 3">MUT 4182</strain>
    </source>
</reference>
<evidence type="ECO:0000313" key="3">
    <source>
        <dbReference type="Proteomes" id="UP000054248"/>
    </source>
</evidence>
<gene>
    <name evidence="2" type="ORF">M407DRAFT_246520</name>
</gene>